<keyword evidence="9" id="KW-0406">Ion transport</keyword>
<sequence>MRWRARGAGAPSRDEDGFFHRGAEVTRIEAFVDAAFAFAITLMVISIDQIPDSIGALRQALKAIPSYAASFLLIALFWRGHADWSRRYGLDDRISQRLSLLLVFLVLIFIYPLRMVFDALFSWISGGWLPTTFTLEGVSDLRLMFAVFALAFGSMGLASGLLYLHAWRRREAIGLDALERDLTRHAMLRWAIIPLFSLASLALALWMPVIPGMPWTAALPGCIFFGLHGVQILMPIQQRRILARHGLGKR</sequence>
<keyword evidence="15" id="KW-1185">Reference proteome</keyword>
<dbReference type="STRING" id="1300342.I596_3124"/>
<evidence type="ECO:0000256" key="7">
    <source>
        <dbReference type="ARBA" id="ARBA00022958"/>
    </source>
</evidence>
<dbReference type="AlphaFoldDB" id="A0A160DX80"/>
<evidence type="ECO:0000256" key="10">
    <source>
        <dbReference type="ARBA" id="ARBA00023136"/>
    </source>
</evidence>
<proteinExistence type="inferred from homology"/>
<dbReference type="InterPro" id="IPR010617">
    <property type="entry name" value="TMEM175-like"/>
</dbReference>
<evidence type="ECO:0000256" key="5">
    <source>
        <dbReference type="ARBA" id="ARBA00022692"/>
    </source>
</evidence>
<evidence type="ECO:0000313" key="15">
    <source>
        <dbReference type="Proteomes" id="UP000076830"/>
    </source>
</evidence>
<evidence type="ECO:0000256" key="3">
    <source>
        <dbReference type="ARBA" id="ARBA00022448"/>
    </source>
</evidence>
<dbReference type="OrthoDB" id="7570568at2"/>
<evidence type="ECO:0000256" key="6">
    <source>
        <dbReference type="ARBA" id="ARBA00022826"/>
    </source>
</evidence>
<evidence type="ECO:0000256" key="11">
    <source>
        <dbReference type="ARBA" id="ARBA00023303"/>
    </source>
</evidence>
<evidence type="ECO:0000256" key="1">
    <source>
        <dbReference type="ARBA" id="ARBA00004141"/>
    </source>
</evidence>
<evidence type="ECO:0000256" key="2">
    <source>
        <dbReference type="ARBA" id="ARBA00006920"/>
    </source>
</evidence>
<keyword evidence="7" id="KW-0630">Potassium</keyword>
<organism evidence="14 15">
    <name type="scientific">Dokdonella koreensis DS-123</name>
    <dbReference type="NCBI Taxonomy" id="1300342"/>
    <lineage>
        <taxon>Bacteria</taxon>
        <taxon>Pseudomonadati</taxon>
        <taxon>Pseudomonadota</taxon>
        <taxon>Gammaproteobacteria</taxon>
        <taxon>Lysobacterales</taxon>
        <taxon>Rhodanobacteraceae</taxon>
        <taxon>Dokdonella</taxon>
    </lineage>
</organism>
<comment type="similarity">
    <text evidence="2">Belongs to the TMEM175 family.</text>
</comment>
<name>A0A160DX80_9GAMM</name>
<keyword evidence="10 13" id="KW-0472">Membrane</keyword>
<keyword evidence="5 13" id="KW-0812">Transmembrane</keyword>
<comment type="catalytic activity">
    <reaction evidence="12">
        <text>K(+)(in) = K(+)(out)</text>
        <dbReference type="Rhea" id="RHEA:29463"/>
        <dbReference type="ChEBI" id="CHEBI:29103"/>
    </reaction>
</comment>
<keyword evidence="11" id="KW-0407">Ion channel</keyword>
<evidence type="ECO:0000256" key="8">
    <source>
        <dbReference type="ARBA" id="ARBA00022989"/>
    </source>
</evidence>
<keyword evidence="3" id="KW-0813">Transport</keyword>
<dbReference type="Proteomes" id="UP000076830">
    <property type="component" value="Chromosome"/>
</dbReference>
<evidence type="ECO:0000256" key="12">
    <source>
        <dbReference type="ARBA" id="ARBA00034430"/>
    </source>
</evidence>
<dbReference type="KEGG" id="dko:I596_3124"/>
<accession>A0A160DX80</accession>
<dbReference type="Pfam" id="PF06736">
    <property type="entry name" value="TMEM175"/>
    <property type="match status" value="1"/>
</dbReference>
<feature type="transmembrane region" description="Helical" evidence="13">
    <location>
        <begin position="144"/>
        <end position="166"/>
    </location>
</feature>
<evidence type="ECO:0000313" key="14">
    <source>
        <dbReference type="EMBL" id="ANB19114.1"/>
    </source>
</evidence>
<dbReference type="RefSeq" id="WP_067649512.1">
    <property type="nucleotide sequence ID" value="NZ_CP015249.1"/>
</dbReference>
<protein>
    <submittedName>
        <fullName evidence="14">Transglutaminase</fullName>
    </submittedName>
</protein>
<gene>
    <name evidence="14" type="ORF">I596_3124</name>
</gene>
<evidence type="ECO:0000256" key="4">
    <source>
        <dbReference type="ARBA" id="ARBA00022538"/>
    </source>
</evidence>
<keyword evidence="8 13" id="KW-1133">Transmembrane helix</keyword>
<dbReference type="GO" id="GO:0016020">
    <property type="term" value="C:membrane"/>
    <property type="evidence" value="ECO:0007669"/>
    <property type="project" value="UniProtKB-SubCell"/>
</dbReference>
<feature type="transmembrane region" description="Helical" evidence="13">
    <location>
        <begin position="98"/>
        <end position="124"/>
    </location>
</feature>
<dbReference type="GO" id="GO:0015252">
    <property type="term" value="F:proton channel activity"/>
    <property type="evidence" value="ECO:0007669"/>
    <property type="project" value="InterPro"/>
</dbReference>
<feature type="transmembrane region" description="Helical" evidence="13">
    <location>
        <begin position="59"/>
        <end position="78"/>
    </location>
</feature>
<keyword evidence="4" id="KW-0633">Potassium transport</keyword>
<evidence type="ECO:0000256" key="13">
    <source>
        <dbReference type="SAM" id="Phobius"/>
    </source>
</evidence>
<keyword evidence="6" id="KW-0631">Potassium channel</keyword>
<comment type="subcellular location">
    <subcellularLocation>
        <location evidence="1">Membrane</location>
        <topology evidence="1">Multi-pass membrane protein</topology>
    </subcellularLocation>
</comment>
<reference evidence="14 15" key="1">
    <citation type="submission" date="2016-04" db="EMBL/GenBank/DDBJ databases">
        <title>Complete genome sequence of Dokdonella koreensis DS-123T.</title>
        <authorList>
            <person name="Kim J.F."/>
            <person name="Lee H."/>
            <person name="Kwak M.-J."/>
        </authorList>
    </citation>
    <scope>NUCLEOTIDE SEQUENCE [LARGE SCALE GENOMIC DNA]</scope>
    <source>
        <strain evidence="14 15">DS-123</strain>
    </source>
</reference>
<dbReference type="EMBL" id="CP015249">
    <property type="protein sequence ID" value="ANB19114.1"/>
    <property type="molecule type" value="Genomic_DNA"/>
</dbReference>
<feature type="transmembrane region" description="Helical" evidence="13">
    <location>
        <begin position="30"/>
        <end position="47"/>
    </location>
</feature>
<feature type="transmembrane region" description="Helical" evidence="13">
    <location>
        <begin position="215"/>
        <end position="234"/>
    </location>
</feature>
<evidence type="ECO:0000256" key="9">
    <source>
        <dbReference type="ARBA" id="ARBA00023065"/>
    </source>
</evidence>
<feature type="transmembrane region" description="Helical" evidence="13">
    <location>
        <begin position="187"/>
        <end position="209"/>
    </location>
</feature>
<dbReference type="GO" id="GO:0005267">
    <property type="term" value="F:potassium channel activity"/>
    <property type="evidence" value="ECO:0007669"/>
    <property type="project" value="UniProtKB-KW"/>
</dbReference>